<organism evidence="1 2">
    <name type="scientific">Araneus ventricosus</name>
    <name type="common">Orbweaver spider</name>
    <name type="synonym">Epeira ventricosa</name>
    <dbReference type="NCBI Taxonomy" id="182803"/>
    <lineage>
        <taxon>Eukaryota</taxon>
        <taxon>Metazoa</taxon>
        <taxon>Ecdysozoa</taxon>
        <taxon>Arthropoda</taxon>
        <taxon>Chelicerata</taxon>
        <taxon>Arachnida</taxon>
        <taxon>Araneae</taxon>
        <taxon>Araneomorphae</taxon>
        <taxon>Entelegynae</taxon>
        <taxon>Araneoidea</taxon>
        <taxon>Araneidae</taxon>
        <taxon>Araneus</taxon>
    </lineage>
</organism>
<accession>A0A4Y2R0P7</accession>
<dbReference type="Proteomes" id="UP000499080">
    <property type="component" value="Unassembled WGS sequence"/>
</dbReference>
<evidence type="ECO:0000313" key="2">
    <source>
        <dbReference type="Proteomes" id="UP000499080"/>
    </source>
</evidence>
<dbReference type="AlphaFoldDB" id="A0A4Y2R0P7"/>
<reference evidence="1 2" key="1">
    <citation type="journal article" date="2019" name="Sci. Rep.">
        <title>Orb-weaving spider Araneus ventricosus genome elucidates the spidroin gene catalogue.</title>
        <authorList>
            <person name="Kono N."/>
            <person name="Nakamura H."/>
            <person name="Ohtoshi R."/>
            <person name="Moran D.A.P."/>
            <person name="Shinohara A."/>
            <person name="Yoshida Y."/>
            <person name="Fujiwara M."/>
            <person name="Mori M."/>
            <person name="Tomita M."/>
            <person name="Arakawa K."/>
        </authorList>
    </citation>
    <scope>NUCLEOTIDE SEQUENCE [LARGE SCALE GENOMIC DNA]</scope>
</reference>
<keyword evidence="2" id="KW-1185">Reference proteome</keyword>
<comment type="caution">
    <text evidence="1">The sequence shown here is derived from an EMBL/GenBank/DDBJ whole genome shotgun (WGS) entry which is preliminary data.</text>
</comment>
<evidence type="ECO:0000313" key="1">
    <source>
        <dbReference type="EMBL" id="GBN69193.1"/>
    </source>
</evidence>
<gene>
    <name evidence="1" type="ORF">AVEN_150797_1</name>
</gene>
<protein>
    <submittedName>
        <fullName evidence="1">Uncharacterized protein</fullName>
    </submittedName>
</protein>
<sequence length="152" mass="17308">MPQAQYIVGVITIRFRPSKPEMKTPPQSSRGIVGPDLNWAIHSIKPRAAHSPLLITSPNPPWTIVWWNKVMKTKLSWIKTRILVKILLNNESLLSPDPNGEQFQKSSTQVQLISHNLCLFPSTNTVYKSTQSFYVLNLSPPRLYKKSPSVLY</sequence>
<proteinExistence type="predicted"/>
<name>A0A4Y2R0P7_ARAVE</name>
<dbReference type="EMBL" id="BGPR01015431">
    <property type="protein sequence ID" value="GBN69193.1"/>
    <property type="molecule type" value="Genomic_DNA"/>
</dbReference>